<evidence type="ECO:0000256" key="1">
    <source>
        <dbReference type="SAM" id="MobiDB-lite"/>
    </source>
</evidence>
<name>A0A9P7KKA3_9AGAR</name>
<evidence type="ECO:0000313" key="3">
    <source>
        <dbReference type="Proteomes" id="UP000717328"/>
    </source>
</evidence>
<evidence type="ECO:0000313" key="2">
    <source>
        <dbReference type="EMBL" id="KAG5651525.1"/>
    </source>
</evidence>
<dbReference type="Proteomes" id="UP000717328">
    <property type="component" value="Unassembled WGS sequence"/>
</dbReference>
<dbReference type="AlphaFoldDB" id="A0A9P7KKA3"/>
<feature type="region of interest" description="Disordered" evidence="1">
    <location>
        <begin position="157"/>
        <end position="224"/>
    </location>
</feature>
<feature type="region of interest" description="Disordered" evidence="1">
    <location>
        <begin position="749"/>
        <end position="853"/>
    </location>
</feature>
<feature type="region of interest" description="Disordered" evidence="1">
    <location>
        <begin position="1"/>
        <end position="30"/>
    </location>
</feature>
<dbReference type="OrthoDB" id="3230904at2759"/>
<feature type="compositionally biased region" description="Low complexity" evidence="1">
    <location>
        <begin position="764"/>
        <end position="781"/>
    </location>
</feature>
<accession>A0A9P7KKA3</accession>
<feature type="region of interest" description="Disordered" evidence="1">
    <location>
        <begin position="313"/>
        <end position="436"/>
    </location>
</feature>
<feature type="compositionally biased region" description="Pro residues" evidence="1">
    <location>
        <begin position="212"/>
        <end position="224"/>
    </location>
</feature>
<reference evidence="2" key="1">
    <citation type="submission" date="2021-02" db="EMBL/GenBank/DDBJ databases">
        <authorList>
            <person name="Nieuwenhuis M."/>
            <person name="Van De Peppel L.J.J."/>
        </authorList>
    </citation>
    <scope>NUCLEOTIDE SEQUENCE</scope>
    <source>
        <strain evidence="2">D49</strain>
    </source>
</reference>
<feature type="compositionally biased region" description="Basic and acidic residues" evidence="1">
    <location>
        <begin position="392"/>
        <end position="414"/>
    </location>
</feature>
<feature type="compositionally biased region" description="Low complexity" evidence="1">
    <location>
        <begin position="942"/>
        <end position="952"/>
    </location>
</feature>
<protein>
    <submittedName>
        <fullName evidence="2">Uncharacterized protein</fullName>
    </submittedName>
</protein>
<feature type="compositionally biased region" description="Polar residues" evidence="1">
    <location>
        <begin position="317"/>
        <end position="330"/>
    </location>
</feature>
<sequence>MPSSSSPVSHRRRPLRKRQPLSRSNSSFLGTIKNLVTAPLAWFSSTDDFEDSKDLKGKRRRLAGAPVEPNFDEDDRSSRNKRMRVQSPPPEELPSQAPSHRGYLDPPGSLFHHQQNRPSSPYIQPPALRSASATQSYDLSNNNANFIRANTLSRTMSIDPPARPVSNTSTLPSLNRDAPMDSNNLIRNAPRDMSMPPLSTRPSFRMRTSMTPQPPPREVSEPPPLNTLVGNPTFVRAPLTRVSQPTQGALSVPSATLGSLADAARAARSPVRQHSSLLFGSNIGGEHASHSPRPENAIEKALHELDIYKTPLVPTRLRSSQNPSTSSSDLFRSRRASQLVLMDDKDRNRLGRGGKKDKLNQTKPYAGEGGMKKLLARRKQEVEKDDDDEVDVTQHDEDRMDDGVQKIEKAERCVEAPPEIPPPLPPTLKTDWMSSNASSAAATSSLRVGRAKARNHIVRPVRPAKTKFSAAYDEDEAMEDDELESEAILRKQEREALEEAAKRAPVFQIPEGFSFAKEAKPVEVDVTNAKEPPILSLPFSFTKPTSTPLNPPPQQSQSMSTVPSIFGTNPQAGSASVAISIPSLPPPVPQQPPSPKPEPVVASSAASEARGIPNFFAGSAVLAKPLELPLSAPLMFTPKDVGSTTLNVSSVITPVKDRENPLWEGESKDTQTQTNSSTLFGAFGETSSTSVAVTTPKNSIFGTSSAPSTLALPTVSIFGAGTKSPEAPPPAESSLFGGVSTMPAFLTKPAEPTSTIFNGPVPQTSSLFGNSSSTTSTSLFSAPKPSSLFGEPPKSIAPGPGSMFGSSNPKPSASFSEPQKTSASPAPFTFGQSTTPSTSETIQPSLGTFTTPVEAPKPLFGGVGGGFSFGAQTAVKQAEPKAVSTPFAFGAAPSTPPPADVKKSPAFSFGTASTSASAGFSFSGGGSAASDVSNKPFAFGQPTTPMRRTTPPKSQDQEINMDESPTRDFQELNRPTDRPPLGGGGFAFTSSNPTPTFGGQSNGSAPFTFGASSSHTNPFFKDNQPPESKPFGGGFGQATPSTAFNFGQSKPAEDSPQPNTATTFPFGTTPAPPTGQLPVFAFGGPGNTSTGSAFGQSQTSGSAPGSPSTFNQPSPFAFGAPLPPVNTGFGFGSQPASPAGGNNLSLPQPTTPGGFSGSGAFAQHASSPFSAPTTPSTATNGGALFTIGAAPTPAPAAAGPRQIRKLPNRRGVAPKR</sequence>
<reference evidence="2" key="2">
    <citation type="submission" date="2021-10" db="EMBL/GenBank/DDBJ databases">
        <title>Phylogenomics reveals ancestral predisposition of the termite-cultivated fungus Termitomyces towards a domesticated lifestyle.</title>
        <authorList>
            <person name="Auxier B."/>
            <person name="Grum-Grzhimaylo A."/>
            <person name="Cardenas M.E."/>
            <person name="Lodge J.D."/>
            <person name="Laessoe T."/>
            <person name="Pedersen O."/>
            <person name="Smith M.E."/>
            <person name="Kuyper T.W."/>
            <person name="Franco-Molano E.A."/>
            <person name="Baroni T.J."/>
            <person name="Aanen D.K."/>
        </authorList>
    </citation>
    <scope>NUCLEOTIDE SEQUENCE</scope>
    <source>
        <strain evidence="2">D49</strain>
    </source>
</reference>
<feature type="compositionally biased region" description="Polar residues" evidence="1">
    <location>
        <begin position="988"/>
        <end position="1017"/>
    </location>
</feature>
<organism evidence="2 3">
    <name type="scientific">Sphagnurus paluster</name>
    <dbReference type="NCBI Taxonomy" id="117069"/>
    <lineage>
        <taxon>Eukaryota</taxon>
        <taxon>Fungi</taxon>
        <taxon>Dikarya</taxon>
        <taxon>Basidiomycota</taxon>
        <taxon>Agaricomycotina</taxon>
        <taxon>Agaricomycetes</taxon>
        <taxon>Agaricomycetidae</taxon>
        <taxon>Agaricales</taxon>
        <taxon>Tricholomatineae</taxon>
        <taxon>Lyophyllaceae</taxon>
        <taxon>Sphagnurus</taxon>
    </lineage>
</organism>
<dbReference type="EMBL" id="JABCKI010000230">
    <property type="protein sequence ID" value="KAG5651525.1"/>
    <property type="molecule type" value="Genomic_DNA"/>
</dbReference>
<proteinExistence type="predicted"/>
<feature type="compositionally biased region" description="Polar residues" evidence="1">
    <location>
        <begin position="112"/>
        <end position="122"/>
    </location>
</feature>
<feature type="compositionally biased region" description="Low complexity" evidence="1">
    <location>
        <begin position="1060"/>
        <end position="1069"/>
    </location>
</feature>
<keyword evidence="3" id="KW-1185">Reference proteome</keyword>
<feature type="compositionally biased region" description="Low complexity" evidence="1">
    <location>
        <begin position="1188"/>
        <end position="1200"/>
    </location>
</feature>
<feature type="compositionally biased region" description="Basic residues" evidence="1">
    <location>
        <begin position="9"/>
        <end position="20"/>
    </location>
</feature>
<feature type="compositionally biased region" description="Polar residues" evidence="1">
    <location>
        <begin position="1134"/>
        <end position="1153"/>
    </location>
</feature>
<feature type="compositionally biased region" description="Polar residues" evidence="1">
    <location>
        <begin position="752"/>
        <end position="763"/>
    </location>
</feature>
<gene>
    <name evidence="2" type="ORF">H0H81_008337</name>
</gene>
<feature type="region of interest" description="Disordered" evidence="1">
    <location>
        <begin position="47"/>
        <end position="134"/>
    </location>
</feature>
<feature type="compositionally biased region" description="Basic and acidic residues" evidence="1">
    <location>
        <begin position="964"/>
        <end position="977"/>
    </location>
</feature>
<feature type="compositionally biased region" description="Basic residues" evidence="1">
    <location>
        <begin position="1202"/>
        <end position="1216"/>
    </location>
</feature>
<feature type="compositionally biased region" description="Low complexity" evidence="1">
    <location>
        <begin position="1165"/>
        <end position="1179"/>
    </location>
</feature>
<feature type="compositionally biased region" description="Polar residues" evidence="1">
    <location>
        <begin position="555"/>
        <end position="573"/>
    </location>
</feature>
<feature type="compositionally biased region" description="Polar residues" evidence="1">
    <location>
        <begin position="1038"/>
        <end position="1048"/>
    </location>
</feature>
<comment type="caution">
    <text evidence="2">The sequence shown here is derived from an EMBL/GenBank/DDBJ whole genome shotgun (WGS) entry which is preliminary data.</text>
</comment>
<feature type="compositionally biased region" description="Polar residues" evidence="1">
    <location>
        <begin position="804"/>
        <end position="851"/>
    </location>
</feature>
<feature type="region of interest" description="Disordered" evidence="1">
    <location>
        <begin position="537"/>
        <end position="605"/>
    </location>
</feature>
<feature type="compositionally biased region" description="Low complexity" evidence="1">
    <location>
        <begin position="911"/>
        <end position="921"/>
    </location>
</feature>
<feature type="region of interest" description="Disordered" evidence="1">
    <location>
        <begin position="911"/>
        <end position="1216"/>
    </location>
</feature>
<feature type="compositionally biased region" description="Basic and acidic residues" evidence="1">
    <location>
        <begin position="342"/>
        <end position="360"/>
    </location>
</feature>
<feature type="compositionally biased region" description="Polar residues" evidence="1">
    <location>
        <begin position="200"/>
        <end position="211"/>
    </location>
</feature>
<feature type="compositionally biased region" description="Pro residues" evidence="1">
    <location>
        <begin position="583"/>
        <end position="598"/>
    </location>
</feature>
<feature type="compositionally biased region" description="Polar residues" evidence="1">
    <location>
        <begin position="1087"/>
        <end position="1114"/>
    </location>
</feature>